<evidence type="ECO:0000313" key="5">
    <source>
        <dbReference type="EMBL" id="CAB5037082.1"/>
    </source>
</evidence>
<dbReference type="InterPro" id="IPR002477">
    <property type="entry name" value="Peptidoglycan-bd-like"/>
</dbReference>
<gene>
    <name evidence="4" type="ORF">UFOPK3752_01149</name>
    <name evidence="5" type="ORF">UFOPK4150_01746</name>
</gene>
<keyword evidence="1" id="KW-0378">Hydrolase</keyword>
<sequence>MKSPTLRSRALLGAATISLSLGLILAVPDAASAATAQISTQVSAPSLVRTVVALPVLRRGSTGYYVTRVQIVLGVRVTGYYGPLTEAAVKRFQQCYRVTPADGVVRASTWLTLNRWYAAKAARLRAIANDATMTTLAKTSSAARLAVSLKVWQASPHGQMIATRESHGSCTSVSSGGAYRGKWQLSASLWKGYGGLVFAATADRATCAEQDLVAYRAWLRSWWWPWGG</sequence>
<dbReference type="EMBL" id="CAFBND010000039">
    <property type="protein sequence ID" value="CAB4942471.1"/>
    <property type="molecule type" value="Genomic_DNA"/>
</dbReference>
<dbReference type="InterPro" id="IPR023346">
    <property type="entry name" value="Lysozyme-like_dom_sf"/>
</dbReference>
<dbReference type="SUPFAM" id="SSF47090">
    <property type="entry name" value="PGBD-like"/>
    <property type="match status" value="1"/>
</dbReference>
<evidence type="ECO:0000256" key="1">
    <source>
        <dbReference type="ARBA" id="ARBA00022801"/>
    </source>
</evidence>
<dbReference type="Pfam" id="PF01471">
    <property type="entry name" value="PG_binding_1"/>
    <property type="match status" value="1"/>
</dbReference>
<dbReference type="InterPro" id="IPR010618">
    <property type="entry name" value="RPF"/>
</dbReference>
<dbReference type="InterPro" id="IPR036365">
    <property type="entry name" value="PGBD-like_sf"/>
</dbReference>
<dbReference type="EMBL" id="CAFBPU010000040">
    <property type="protein sequence ID" value="CAB5037082.1"/>
    <property type="molecule type" value="Genomic_DNA"/>
</dbReference>
<accession>A0A6J7JIV7</accession>
<evidence type="ECO:0000259" key="3">
    <source>
        <dbReference type="Pfam" id="PF06737"/>
    </source>
</evidence>
<dbReference type="Gene3D" id="1.10.101.10">
    <property type="entry name" value="PGBD-like superfamily/PGBD"/>
    <property type="match status" value="1"/>
</dbReference>
<feature type="domain" description="Peptidoglycan binding-like" evidence="2">
    <location>
        <begin position="75"/>
        <end position="110"/>
    </location>
</feature>
<evidence type="ECO:0000259" key="2">
    <source>
        <dbReference type="Pfam" id="PF01471"/>
    </source>
</evidence>
<protein>
    <submittedName>
        <fullName evidence="4">Unannotated protein</fullName>
    </submittedName>
</protein>
<dbReference type="Gene3D" id="1.10.530.10">
    <property type="match status" value="1"/>
</dbReference>
<reference evidence="4" key="1">
    <citation type="submission" date="2020-05" db="EMBL/GenBank/DDBJ databases">
        <authorList>
            <person name="Chiriac C."/>
            <person name="Salcher M."/>
            <person name="Ghai R."/>
            <person name="Kavagutti S V."/>
        </authorList>
    </citation>
    <scope>NUCLEOTIDE SEQUENCE</scope>
</reference>
<evidence type="ECO:0000313" key="4">
    <source>
        <dbReference type="EMBL" id="CAB4942471.1"/>
    </source>
</evidence>
<dbReference type="Pfam" id="PF06737">
    <property type="entry name" value="Transglycosylas"/>
    <property type="match status" value="1"/>
</dbReference>
<dbReference type="GO" id="GO:0016787">
    <property type="term" value="F:hydrolase activity"/>
    <property type="evidence" value="ECO:0007669"/>
    <property type="project" value="UniProtKB-KW"/>
</dbReference>
<proteinExistence type="predicted"/>
<organism evidence="4">
    <name type="scientific">freshwater metagenome</name>
    <dbReference type="NCBI Taxonomy" id="449393"/>
    <lineage>
        <taxon>unclassified sequences</taxon>
        <taxon>metagenomes</taxon>
        <taxon>ecological metagenomes</taxon>
    </lineage>
</organism>
<feature type="domain" description="Resuscitation-promoting factor core lysozyme-like" evidence="3">
    <location>
        <begin position="158"/>
        <end position="223"/>
    </location>
</feature>
<dbReference type="InterPro" id="IPR036366">
    <property type="entry name" value="PGBDSf"/>
</dbReference>
<dbReference type="SUPFAM" id="SSF53955">
    <property type="entry name" value="Lysozyme-like"/>
    <property type="match status" value="1"/>
</dbReference>
<dbReference type="AlphaFoldDB" id="A0A6J7JIV7"/>
<name>A0A6J7JIV7_9ZZZZ</name>